<dbReference type="Pfam" id="PF01590">
    <property type="entry name" value="GAF"/>
    <property type="match status" value="1"/>
</dbReference>
<dbReference type="Proteomes" id="UP000553343">
    <property type="component" value="Unassembled WGS sequence"/>
</dbReference>
<reference evidence="2 3" key="1">
    <citation type="submission" date="2020-06" db="EMBL/GenBank/DDBJ databases">
        <title>High-quality draft genome of sulfate reducer Desulfobacter latus type strain AcrS2 isolated from marine sediment.</title>
        <authorList>
            <person name="Hoppe M."/>
            <person name="Larsen C.K."/>
            <person name="Marshall I.P.G."/>
            <person name="Schramm A."/>
            <person name="Marietou A.G."/>
        </authorList>
    </citation>
    <scope>NUCLEOTIDE SEQUENCE [LARGE SCALE GENOMIC DNA]</scope>
    <source>
        <strain evidence="2 3">AcRS2</strain>
    </source>
</reference>
<organism evidence="2 3">
    <name type="scientific">Desulfobacter latus</name>
    <dbReference type="NCBI Taxonomy" id="2292"/>
    <lineage>
        <taxon>Bacteria</taxon>
        <taxon>Pseudomonadati</taxon>
        <taxon>Thermodesulfobacteriota</taxon>
        <taxon>Desulfobacteria</taxon>
        <taxon>Desulfobacterales</taxon>
        <taxon>Desulfobacteraceae</taxon>
        <taxon>Desulfobacter</taxon>
    </lineage>
</organism>
<evidence type="ECO:0000313" key="2">
    <source>
        <dbReference type="EMBL" id="NWH03406.1"/>
    </source>
</evidence>
<comment type="caution">
    <text evidence="2">The sequence shown here is derived from an EMBL/GenBank/DDBJ whole genome shotgun (WGS) entry which is preliminary data.</text>
</comment>
<evidence type="ECO:0000313" key="3">
    <source>
        <dbReference type="Proteomes" id="UP000553343"/>
    </source>
</evidence>
<protein>
    <submittedName>
        <fullName evidence="2">GAF domain-containing protein</fullName>
    </submittedName>
</protein>
<name>A0A850T7R4_9BACT</name>
<gene>
    <name evidence="2" type="ORF">HXW94_00065</name>
</gene>
<dbReference type="AlphaFoldDB" id="A0A850T7R4"/>
<feature type="domain" description="GAF" evidence="1">
    <location>
        <begin position="23"/>
        <end position="168"/>
    </location>
</feature>
<dbReference type="InterPro" id="IPR003018">
    <property type="entry name" value="GAF"/>
</dbReference>
<dbReference type="RefSeq" id="WP_178364863.1">
    <property type="nucleotide sequence ID" value="NZ_JACADJ010000001.1"/>
</dbReference>
<evidence type="ECO:0000259" key="1">
    <source>
        <dbReference type="SMART" id="SM00065"/>
    </source>
</evidence>
<dbReference type="InterPro" id="IPR029016">
    <property type="entry name" value="GAF-like_dom_sf"/>
</dbReference>
<dbReference type="Gene3D" id="3.30.450.40">
    <property type="match status" value="1"/>
</dbReference>
<accession>A0A850T7R4</accession>
<sequence>METHELHYETLTRLTTAISQSKDPEEVAMLTAESVKTAFNAKGCCVFLVNRETGELGLVGSFGLSREYLEKGPTYFKQAIKEAKDAVPIAIYDVMDDPRIEYPEEAKKEGIASLLGVPIISHNKVIGALRVYTAEPWEFSQEDVTMIQAVALICGMAMDMCRMYKGYKTSIEVLKNMRDSSSFNVNKWTPYEGVPTSVDQSICDY</sequence>
<dbReference type="SUPFAM" id="SSF55781">
    <property type="entry name" value="GAF domain-like"/>
    <property type="match status" value="1"/>
</dbReference>
<dbReference type="SMART" id="SM00065">
    <property type="entry name" value="GAF"/>
    <property type="match status" value="1"/>
</dbReference>
<keyword evidence="3" id="KW-1185">Reference proteome</keyword>
<dbReference type="EMBL" id="JACADJ010000001">
    <property type="protein sequence ID" value="NWH03406.1"/>
    <property type="molecule type" value="Genomic_DNA"/>
</dbReference>
<proteinExistence type="predicted"/>